<reference evidence="1" key="2">
    <citation type="journal article" date="2015" name="Fish Shellfish Immunol.">
        <title>Early steps in the European eel (Anguilla anguilla)-Vibrio vulnificus interaction in the gills: Role of the RtxA13 toxin.</title>
        <authorList>
            <person name="Callol A."/>
            <person name="Pajuelo D."/>
            <person name="Ebbesson L."/>
            <person name="Teles M."/>
            <person name="MacKenzie S."/>
            <person name="Amaro C."/>
        </authorList>
    </citation>
    <scope>NUCLEOTIDE SEQUENCE</scope>
</reference>
<sequence>MESAVQCAHLGHVFINSAQSTLTPPVYRAFKNHSSPCPTVCLIVCLVQCVSQTWV</sequence>
<organism evidence="1">
    <name type="scientific">Anguilla anguilla</name>
    <name type="common">European freshwater eel</name>
    <name type="synonym">Muraena anguilla</name>
    <dbReference type="NCBI Taxonomy" id="7936"/>
    <lineage>
        <taxon>Eukaryota</taxon>
        <taxon>Metazoa</taxon>
        <taxon>Chordata</taxon>
        <taxon>Craniata</taxon>
        <taxon>Vertebrata</taxon>
        <taxon>Euteleostomi</taxon>
        <taxon>Actinopterygii</taxon>
        <taxon>Neopterygii</taxon>
        <taxon>Teleostei</taxon>
        <taxon>Anguilliformes</taxon>
        <taxon>Anguillidae</taxon>
        <taxon>Anguilla</taxon>
    </lineage>
</organism>
<dbReference type="AlphaFoldDB" id="A0A0E9XY39"/>
<proteinExistence type="predicted"/>
<reference evidence="1" key="1">
    <citation type="submission" date="2014-11" db="EMBL/GenBank/DDBJ databases">
        <authorList>
            <person name="Amaro Gonzalez C."/>
        </authorList>
    </citation>
    <scope>NUCLEOTIDE SEQUENCE</scope>
</reference>
<accession>A0A0E9XY39</accession>
<dbReference type="EMBL" id="GBXM01000925">
    <property type="protein sequence ID" value="JAI07653.1"/>
    <property type="molecule type" value="Transcribed_RNA"/>
</dbReference>
<protein>
    <submittedName>
        <fullName evidence="1">Uncharacterized protein</fullName>
    </submittedName>
</protein>
<name>A0A0E9XY39_ANGAN</name>
<evidence type="ECO:0000313" key="1">
    <source>
        <dbReference type="EMBL" id="JAI07653.1"/>
    </source>
</evidence>